<name>Q6Z640_ORYSJ</name>
<dbReference type="EMBL" id="AP005063">
    <property type="protein sequence ID" value="BAC83668.1"/>
    <property type="molecule type" value="Genomic_DNA"/>
</dbReference>
<feature type="region of interest" description="Disordered" evidence="1">
    <location>
        <begin position="1"/>
        <end position="163"/>
    </location>
</feature>
<protein>
    <submittedName>
        <fullName evidence="2">Uncharacterized protein</fullName>
    </submittedName>
</protein>
<reference evidence="3" key="2">
    <citation type="journal article" date="2008" name="Nucleic Acids Res.">
        <title>The rice annotation project database (RAP-DB): 2008 update.</title>
        <authorList>
            <consortium name="The rice annotation project (RAP)"/>
        </authorList>
    </citation>
    <scope>GENOME REANNOTATION</scope>
    <source>
        <strain evidence="3">cv. Nipponbare</strain>
    </source>
</reference>
<proteinExistence type="predicted"/>
<feature type="compositionally biased region" description="Basic residues" evidence="1">
    <location>
        <begin position="145"/>
        <end position="163"/>
    </location>
</feature>
<reference evidence="3" key="1">
    <citation type="journal article" date="2005" name="Nature">
        <title>The map-based sequence of the rice genome.</title>
        <authorList>
            <consortium name="International rice genome sequencing project (IRGSP)"/>
            <person name="Matsumoto T."/>
            <person name="Wu J."/>
            <person name="Kanamori H."/>
            <person name="Katayose Y."/>
            <person name="Fujisawa M."/>
            <person name="Namiki N."/>
            <person name="Mizuno H."/>
            <person name="Yamamoto K."/>
            <person name="Antonio B.A."/>
            <person name="Baba T."/>
            <person name="Sakata K."/>
            <person name="Nagamura Y."/>
            <person name="Aoki H."/>
            <person name="Arikawa K."/>
            <person name="Arita K."/>
            <person name="Bito T."/>
            <person name="Chiden Y."/>
            <person name="Fujitsuka N."/>
            <person name="Fukunaka R."/>
            <person name="Hamada M."/>
            <person name="Harada C."/>
            <person name="Hayashi A."/>
            <person name="Hijishita S."/>
            <person name="Honda M."/>
            <person name="Hosokawa S."/>
            <person name="Ichikawa Y."/>
            <person name="Idonuma A."/>
            <person name="Iijima M."/>
            <person name="Ikeda M."/>
            <person name="Ikeno M."/>
            <person name="Ito K."/>
            <person name="Ito S."/>
            <person name="Ito T."/>
            <person name="Ito Y."/>
            <person name="Ito Y."/>
            <person name="Iwabuchi A."/>
            <person name="Kamiya K."/>
            <person name="Karasawa W."/>
            <person name="Kurita K."/>
            <person name="Katagiri S."/>
            <person name="Kikuta A."/>
            <person name="Kobayashi H."/>
            <person name="Kobayashi N."/>
            <person name="Machita K."/>
            <person name="Maehara T."/>
            <person name="Masukawa M."/>
            <person name="Mizubayashi T."/>
            <person name="Mukai Y."/>
            <person name="Nagasaki H."/>
            <person name="Nagata Y."/>
            <person name="Naito S."/>
            <person name="Nakashima M."/>
            <person name="Nakama Y."/>
            <person name="Nakamichi Y."/>
            <person name="Nakamura M."/>
            <person name="Meguro A."/>
            <person name="Negishi M."/>
            <person name="Ohta I."/>
            <person name="Ohta T."/>
            <person name="Okamoto M."/>
            <person name="Ono N."/>
            <person name="Saji S."/>
            <person name="Sakaguchi M."/>
            <person name="Sakai K."/>
            <person name="Shibata M."/>
            <person name="Shimokawa T."/>
            <person name="Song J."/>
            <person name="Takazaki Y."/>
            <person name="Terasawa K."/>
            <person name="Tsugane M."/>
            <person name="Tsuji K."/>
            <person name="Ueda S."/>
            <person name="Waki K."/>
            <person name="Yamagata H."/>
            <person name="Yamamoto M."/>
            <person name="Yamamoto S."/>
            <person name="Yamane H."/>
            <person name="Yoshiki S."/>
            <person name="Yoshihara R."/>
            <person name="Yukawa K."/>
            <person name="Zhong H."/>
            <person name="Yano M."/>
            <person name="Yuan Q."/>
            <person name="Ouyang S."/>
            <person name="Liu J."/>
            <person name="Jones K.M."/>
            <person name="Gansberger K."/>
            <person name="Moffat K."/>
            <person name="Hill J."/>
            <person name="Bera J."/>
            <person name="Fadrosh D."/>
            <person name="Jin S."/>
            <person name="Johri S."/>
            <person name="Kim M."/>
            <person name="Overton L."/>
            <person name="Reardon M."/>
            <person name="Tsitrin T."/>
            <person name="Vuong H."/>
            <person name="Weaver B."/>
            <person name="Ciecko A."/>
            <person name="Tallon L."/>
            <person name="Jackson J."/>
            <person name="Pai G."/>
            <person name="Aken S.V."/>
            <person name="Utterback T."/>
            <person name="Reidmuller S."/>
            <person name="Feldblyum T."/>
            <person name="Hsiao J."/>
            <person name="Zismann V."/>
            <person name="Iobst S."/>
            <person name="de Vazeille A.R."/>
            <person name="Buell C.R."/>
            <person name="Ying K."/>
            <person name="Li Y."/>
            <person name="Lu T."/>
            <person name="Huang Y."/>
            <person name="Zhao Q."/>
            <person name="Feng Q."/>
            <person name="Zhang L."/>
            <person name="Zhu J."/>
            <person name="Weng Q."/>
            <person name="Mu J."/>
            <person name="Lu Y."/>
            <person name="Fan D."/>
            <person name="Liu Y."/>
            <person name="Guan J."/>
            <person name="Zhang Y."/>
            <person name="Yu S."/>
            <person name="Liu X."/>
            <person name="Zhang Y."/>
            <person name="Hong G."/>
            <person name="Han B."/>
            <person name="Choisne N."/>
            <person name="Demange N."/>
            <person name="Orjeda G."/>
            <person name="Samain S."/>
            <person name="Cattolico L."/>
            <person name="Pelletier E."/>
            <person name="Couloux A."/>
            <person name="Segurens B."/>
            <person name="Wincker P."/>
            <person name="D'Hont A."/>
            <person name="Scarpelli C."/>
            <person name="Weissenbach J."/>
            <person name="Salanoubat M."/>
            <person name="Quetier F."/>
            <person name="Yu Y."/>
            <person name="Kim H.R."/>
            <person name="Rambo T."/>
            <person name="Currie J."/>
            <person name="Collura K."/>
            <person name="Luo M."/>
            <person name="Yang T."/>
            <person name="Ammiraju J.S.S."/>
            <person name="Engler F."/>
            <person name="Soderlund C."/>
            <person name="Wing R.A."/>
            <person name="Palmer L.E."/>
            <person name="de la Bastide M."/>
            <person name="Spiegel L."/>
            <person name="Nascimento L."/>
            <person name="Zutavern T."/>
            <person name="O'Shaughnessy A."/>
            <person name="Dike S."/>
            <person name="Dedhia N."/>
            <person name="Preston R."/>
            <person name="Balija V."/>
            <person name="McCombie W.R."/>
            <person name="Chow T."/>
            <person name="Chen H."/>
            <person name="Chung M."/>
            <person name="Chen C."/>
            <person name="Shaw J."/>
            <person name="Wu H."/>
            <person name="Hsiao K."/>
            <person name="Chao Y."/>
            <person name="Chu M."/>
            <person name="Cheng C."/>
            <person name="Hour A."/>
            <person name="Lee P."/>
            <person name="Lin S."/>
            <person name="Lin Y."/>
            <person name="Liou J."/>
            <person name="Liu S."/>
            <person name="Hsing Y."/>
            <person name="Raghuvanshi S."/>
            <person name="Mohanty A."/>
            <person name="Bharti A.K."/>
            <person name="Gaur A."/>
            <person name="Gupta V."/>
            <person name="Kumar D."/>
            <person name="Ravi V."/>
            <person name="Vij S."/>
            <person name="Kapur A."/>
            <person name="Khurana P."/>
            <person name="Khurana P."/>
            <person name="Khurana J.P."/>
            <person name="Tyagi A.K."/>
            <person name="Gaikwad K."/>
            <person name="Singh A."/>
            <person name="Dalal V."/>
            <person name="Srivastava S."/>
            <person name="Dixit A."/>
            <person name="Pal A.K."/>
            <person name="Ghazi I.A."/>
            <person name="Yadav M."/>
            <person name="Pandit A."/>
            <person name="Bhargava A."/>
            <person name="Sureshbabu K."/>
            <person name="Batra K."/>
            <person name="Sharma T.R."/>
            <person name="Mohapatra T."/>
            <person name="Singh N.K."/>
            <person name="Messing J."/>
            <person name="Nelson A.B."/>
            <person name="Fuks G."/>
            <person name="Kavchok S."/>
            <person name="Keizer G."/>
            <person name="Linton E."/>
            <person name="Llaca V."/>
            <person name="Song R."/>
            <person name="Tanyolac B."/>
            <person name="Young S."/>
            <person name="Ho-Il K."/>
            <person name="Hahn J.H."/>
            <person name="Sangsakoo G."/>
            <person name="Vanavichit A."/>
            <person name="de Mattos Luiz.A.T."/>
            <person name="Zimmer P.D."/>
            <person name="Malone G."/>
            <person name="Dellagostin O."/>
            <person name="de Oliveira A.C."/>
            <person name="Bevan M."/>
            <person name="Bancroft I."/>
            <person name="Minx P."/>
            <person name="Cordum H."/>
            <person name="Wilson R."/>
            <person name="Cheng Z."/>
            <person name="Jin W."/>
            <person name="Jiang J."/>
            <person name="Leong S.A."/>
            <person name="Iwama H."/>
            <person name="Gojobori T."/>
            <person name="Itoh T."/>
            <person name="Niimura Y."/>
            <person name="Fujii Y."/>
            <person name="Habara T."/>
            <person name="Sakai H."/>
            <person name="Sato Y."/>
            <person name="Wilson G."/>
            <person name="Kumar K."/>
            <person name="McCouch S."/>
            <person name="Juretic N."/>
            <person name="Hoen D."/>
            <person name="Wright S."/>
            <person name="Bruskiewich R."/>
            <person name="Bureau T."/>
            <person name="Miyao A."/>
            <person name="Hirochika H."/>
            <person name="Nishikawa T."/>
            <person name="Kadowaki K."/>
            <person name="Sugiura M."/>
            <person name="Burr B."/>
            <person name="Sasaki T."/>
        </authorList>
    </citation>
    <scope>NUCLEOTIDE SEQUENCE [LARGE SCALE GENOMIC DNA]</scope>
    <source>
        <strain evidence="3">cv. Nipponbare</strain>
    </source>
</reference>
<evidence type="ECO:0000256" key="1">
    <source>
        <dbReference type="SAM" id="MobiDB-lite"/>
    </source>
</evidence>
<accession>Q6Z640</accession>
<feature type="compositionally biased region" description="Basic and acidic residues" evidence="1">
    <location>
        <begin position="131"/>
        <end position="144"/>
    </location>
</feature>
<evidence type="ECO:0000313" key="2">
    <source>
        <dbReference type="EMBL" id="BAC83668.1"/>
    </source>
</evidence>
<evidence type="ECO:0000313" key="3">
    <source>
        <dbReference type="Proteomes" id="UP000000763"/>
    </source>
</evidence>
<feature type="compositionally biased region" description="Low complexity" evidence="1">
    <location>
        <begin position="94"/>
        <end position="103"/>
    </location>
</feature>
<dbReference type="AlphaFoldDB" id="Q6Z640"/>
<dbReference type="Proteomes" id="UP000000763">
    <property type="component" value="Chromosome 7"/>
</dbReference>
<sequence>MESSGAADGKRKKEEENAGMVYMGSGGTDEAGRRPDFSPTWGSGEREFGGGGLKPNPALAGLARAGEEGEAGGEPATWVWGGAQMRSGGGGAPAVGATAPTARGGRRPTGGPHLSAPEGEREGGRTSGRGEAGRRGKEWADGPRKGKRRKKKREKGKRIFPGI</sequence>
<organism evidence="2 3">
    <name type="scientific">Oryza sativa subsp. japonica</name>
    <name type="common">Rice</name>
    <dbReference type="NCBI Taxonomy" id="39947"/>
    <lineage>
        <taxon>Eukaryota</taxon>
        <taxon>Viridiplantae</taxon>
        <taxon>Streptophyta</taxon>
        <taxon>Embryophyta</taxon>
        <taxon>Tracheophyta</taxon>
        <taxon>Spermatophyta</taxon>
        <taxon>Magnoliopsida</taxon>
        <taxon>Liliopsida</taxon>
        <taxon>Poales</taxon>
        <taxon>Poaceae</taxon>
        <taxon>BOP clade</taxon>
        <taxon>Oryzoideae</taxon>
        <taxon>Oryzeae</taxon>
        <taxon>Oryzinae</taxon>
        <taxon>Oryza</taxon>
        <taxon>Oryza sativa</taxon>
    </lineage>
</organism>
<gene>
    <name evidence="2" type="primary">OSJNBa0016I05.22</name>
</gene>